<dbReference type="Gene3D" id="3.80.10.10">
    <property type="entry name" value="Ribonuclease Inhibitor"/>
    <property type="match status" value="1"/>
</dbReference>
<evidence type="ECO:0000313" key="1">
    <source>
        <dbReference type="EMBL" id="KIY63998.1"/>
    </source>
</evidence>
<organism evidence="1 2">
    <name type="scientific">Cylindrobasidium torrendii FP15055 ss-10</name>
    <dbReference type="NCBI Taxonomy" id="1314674"/>
    <lineage>
        <taxon>Eukaryota</taxon>
        <taxon>Fungi</taxon>
        <taxon>Dikarya</taxon>
        <taxon>Basidiomycota</taxon>
        <taxon>Agaricomycotina</taxon>
        <taxon>Agaricomycetes</taxon>
        <taxon>Agaricomycetidae</taxon>
        <taxon>Agaricales</taxon>
        <taxon>Marasmiineae</taxon>
        <taxon>Physalacriaceae</taxon>
        <taxon>Cylindrobasidium</taxon>
    </lineage>
</organism>
<reference evidence="1 2" key="1">
    <citation type="journal article" date="2015" name="Fungal Genet. Biol.">
        <title>Evolution of novel wood decay mechanisms in Agaricales revealed by the genome sequences of Fistulina hepatica and Cylindrobasidium torrendii.</title>
        <authorList>
            <person name="Floudas D."/>
            <person name="Held B.W."/>
            <person name="Riley R."/>
            <person name="Nagy L.G."/>
            <person name="Koehler G."/>
            <person name="Ransdell A.S."/>
            <person name="Younus H."/>
            <person name="Chow J."/>
            <person name="Chiniquy J."/>
            <person name="Lipzen A."/>
            <person name="Tritt A."/>
            <person name="Sun H."/>
            <person name="Haridas S."/>
            <person name="LaButti K."/>
            <person name="Ohm R.A."/>
            <person name="Kues U."/>
            <person name="Blanchette R.A."/>
            <person name="Grigoriev I.V."/>
            <person name="Minto R.E."/>
            <person name="Hibbett D.S."/>
        </authorList>
    </citation>
    <scope>NUCLEOTIDE SEQUENCE [LARGE SCALE GENOMIC DNA]</scope>
    <source>
        <strain evidence="1 2">FP15055 ss-10</strain>
    </source>
</reference>
<protein>
    <recommendedName>
        <fullName evidence="3">F-box domain-containing protein</fullName>
    </recommendedName>
</protein>
<dbReference type="Proteomes" id="UP000054007">
    <property type="component" value="Unassembled WGS sequence"/>
</dbReference>
<accession>A0A0D7B044</accession>
<gene>
    <name evidence="1" type="ORF">CYLTODRAFT_457607</name>
</gene>
<evidence type="ECO:0008006" key="3">
    <source>
        <dbReference type="Google" id="ProtNLM"/>
    </source>
</evidence>
<dbReference type="AlphaFoldDB" id="A0A0D7B044"/>
<dbReference type="OrthoDB" id="2913549at2759"/>
<dbReference type="InterPro" id="IPR032675">
    <property type="entry name" value="LRR_dom_sf"/>
</dbReference>
<dbReference type="EMBL" id="KN880659">
    <property type="protein sequence ID" value="KIY63998.1"/>
    <property type="molecule type" value="Genomic_DNA"/>
</dbReference>
<proteinExistence type="predicted"/>
<keyword evidence="2" id="KW-1185">Reference proteome</keyword>
<sequence>MVIPSADPAQPTSPHTIGTVARMAQRLSNEYWMLIFEQLAPHDLYNVLLTNRKFYKLALRPLYRFLRFMDLSHFTQNVSFWDNRMDNMAEVPMGMALCALTRCRADAPPSYGRMRSEVWTRVTSFPNLQALEICASSIPGTFYETLHALPHLKSLSLVDNIFDTVPKDLEAVKDLKELGLTHLTLLGNVILGGRTQGRTRCHYLHLMTSPTIKVLRVDWENESSGFLSRTLAGYDGEDFNLPQELQAIELCIRINSTSPPVPHEDALQMFFSHCARQVTRLKVVGQLDVYFRLPLELLPNLEDLGGGAWATHVFLHPSRPIQYLHICDVENQGRSNYELLYRVSRMKPKLELLDIFTSQWDVEVLHAIKQLFVDLSDLRIKFLRQAPSEDVLVSVGSQFLDGFKNLRSMQLCRLRSRHLSHVRRYKWYKRHLLASSAARTEAPVQEPYSIPQSLALVKAWNRDCKALREVRLEETHVLRRASEQDTWSRRPLERPTVTWENMEMEAECLLEPREHFEWQFLDVIAETLSAADMLILTV</sequence>
<dbReference type="SUPFAM" id="SSF52047">
    <property type="entry name" value="RNI-like"/>
    <property type="match status" value="1"/>
</dbReference>
<evidence type="ECO:0000313" key="2">
    <source>
        <dbReference type="Proteomes" id="UP000054007"/>
    </source>
</evidence>
<dbReference type="STRING" id="1314674.A0A0D7B044"/>
<name>A0A0D7B044_9AGAR</name>